<reference evidence="2" key="1">
    <citation type="submission" date="2023-05" db="EMBL/GenBank/DDBJ databases">
        <title>Anaerotaeda fermentans gen. nov., sp. nov., a novel anaerobic planctomycete of the new family within the order Sedimentisphaerales isolated from Taman Peninsula, Russia.</title>
        <authorList>
            <person name="Khomyakova M.A."/>
            <person name="Merkel A.Y."/>
            <person name="Slobodkin A.I."/>
        </authorList>
    </citation>
    <scope>NUCLEOTIDE SEQUENCE</scope>
    <source>
        <strain evidence="2">M17dextr</strain>
    </source>
</reference>
<gene>
    <name evidence="2" type="ORF">QJ522_13345</name>
</gene>
<proteinExistence type="predicted"/>
<evidence type="ECO:0000313" key="3">
    <source>
        <dbReference type="Proteomes" id="UP001431776"/>
    </source>
</evidence>
<keyword evidence="1" id="KW-0472">Membrane</keyword>
<sequence length="415" mass="45363">MSESRKTEHLVSVYLANLPTPDGAEVEGKVLADALTTMQRTRDQRAAETGRITWRTIMMSKAGKLAAAAVIVAAVLSLTVFDTLTKPTWAMEDAIEALKNFRAVYMVGAFPGGTAEVWMRADESKTHSTDVVVKGSHGAITWTRDGSTYHYEPSQNTVYYEPALTVGMAQWLGPGLLEMLGAAENAKVVHGKDPATGRGRVMLMCSLINVHGAQSWIIEFDTASKLPVAMKQWPNLDRSGPPAFDASKITYYEDLPASVFDVRIPAQAKHIEKPLTIPDENIGVLSDPAHGISAEGMTQQEAAEKVVRALYQAVIDQDLDGLKTISPLCRNWGDEFLRKIIFKPDQDDRIVEIVEVGPICRTGHSKLGPIVAVPTTVRLKNGKKVEEKMVVQFRTLGGQSSCVVHGPYGLPREIE</sequence>
<keyword evidence="1" id="KW-0812">Transmembrane</keyword>
<feature type="transmembrane region" description="Helical" evidence="1">
    <location>
        <begin position="65"/>
        <end position="84"/>
    </location>
</feature>
<evidence type="ECO:0008006" key="4">
    <source>
        <dbReference type="Google" id="ProtNLM"/>
    </source>
</evidence>
<evidence type="ECO:0000256" key="1">
    <source>
        <dbReference type="SAM" id="Phobius"/>
    </source>
</evidence>
<dbReference type="Proteomes" id="UP001431776">
    <property type="component" value="Unassembled WGS sequence"/>
</dbReference>
<comment type="caution">
    <text evidence="2">The sequence shown here is derived from an EMBL/GenBank/DDBJ whole genome shotgun (WGS) entry which is preliminary data.</text>
</comment>
<organism evidence="2 3">
    <name type="scientific">Anaerobaca lacustris</name>
    <dbReference type="NCBI Taxonomy" id="3044600"/>
    <lineage>
        <taxon>Bacteria</taxon>
        <taxon>Pseudomonadati</taxon>
        <taxon>Planctomycetota</taxon>
        <taxon>Phycisphaerae</taxon>
        <taxon>Sedimentisphaerales</taxon>
        <taxon>Anaerobacaceae</taxon>
        <taxon>Anaerobaca</taxon>
    </lineage>
</organism>
<name>A0AAW6TWH1_9BACT</name>
<keyword evidence="1" id="KW-1133">Transmembrane helix</keyword>
<dbReference type="EMBL" id="JASCXX010000015">
    <property type="protein sequence ID" value="MDI6450038.1"/>
    <property type="molecule type" value="Genomic_DNA"/>
</dbReference>
<keyword evidence="3" id="KW-1185">Reference proteome</keyword>
<evidence type="ECO:0000313" key="2">
    <source>
        <dbReference type="EMBL" id="MDI6450038.1"/>
    </source>
</evidence>
<dbReference type="RefSeq" id="WP_349245446.1">
    <property type="nucleotide sequence ID" value="NZ_JASCXX010000015.1"/>
</dbReference>
<accession>A0AAW6TWH1</accession>
<protein>
    <recommendedName>
        <fullName evidence="4">DUF4179 domain-containing protein</fullName>
    </recommendedName>
</protein>
<dbReference type="AlphaFoldDB" id="A0AAW6TWH1"/>